<evidence type="ECO:0000256" key="1">
    <source>
        <dbReference type="SAM" id="MobiDB-lite"/>
    </source>
</evidence>
<proteinExistence type="predicted"/>
<sequence>MHHPVIRFEDTEHQSTQDWATAACPIPRPPRLDSIQRNAAGKTRMEMVEAFLGRQPEGREDADIRRDFCEAYSKAGGFLLRFDDISNQIIPLYFESRFDEWQGGEFAANQPGELRLDEASSP</sequence>
<dbReference type="RefSeq" id="WP_207420012.1">
    <property type="nucleotide sequence ID" value="NZ_CP061184.1"/>
</dbReference>
<protein>
    <submittedName>
        <fullName evidence="2">Uncharacterized protein</fullName>
    </submittedName>
</protein>
<accession>A0ABS3KWG7</accession>
<dbReference type="EMBL" id="JACTNG010000023">
    <property type="protein sequence ID" value="MBO1081825.1"/>
    <property type="molecule type" value="Genomic_DNA"/>
</dbReference>
<feature type="compositionally biased region" description="Basic and acidic residues" evidence="1">
    <location>
        <begin position="1"/>
        <end position="15"/>
    </location>
</feature>
<evidence type="ECO:0000313" key="3">
    <source>
        <dbReference type="Proteomes" id="UP001518989"/>
    </source>
</evidence>
<keyword evidence="3" id="KW-1185">Reference proteome</keyword>
<reference evidence="2 3" key="1">
    <citation type="submission" date="2020-09" db="EMBL/GenBank/DDBJ databases">
        <title>Roseomonas.</title>
        <authorList>
            <person name="Zhu W."/>
        </authorList>
    </citation>
    <scope>NUCLEOTIDE SEQUENCE [LARGE SCALE GENOMIC DNA]</scope>
    <source>
        <strain evidence="2 3">573</strain>
    </source>
</reference>
<name>A0ABS3KWG7_9PROT</name>
<comment type="caution">
    <text evidence="2">The sequence shown here is derived from an EMBL/GenBank/DDBJ whole genome shotgun (WGS) entry which is preliminary data.</text>
</comment>
<dbReference type="Proteomes" id="UP001518989">
    <property type="component" value="Unassembled WGS sequence"/>
</dbReference>
<gene>
    <name evidence="2" type="ORF">IAI61_22620</name>
</gene>
<organism evidence="2 3">
    <name type="scientific">Roseomonas haemaphysalidis</name>
    <dbReference type="NCBI Taxonomy" id="2768162"/>
    <lineage>
        <taxon>Bacteria</taxon>
        <taxon>Pseudomonadati</taxon>
        <taxon>Pseudomonadota</taxon>
        <taxon>Alphaproteobacteria</taxon>
        <taxon>Acetobacterales</taxon>
        <taxon>Roseomonadaceae</taxon>
        <taxon>Roseomonas</taxon>
    </lineage>
</organism>
<evidence type="ECO:0000313" key="2">
    <source>
        <dbReference type="EMBL" id="MBO1081825.1"/>
    </source>
</evidence>
<feature type="region of interest" description="Disordered" evidence="1">
    <location>
        <begin position="1"/>
        <end position="33"/>
    </location>
</feature>